<dbReference type="EMBL" id="JAODUO010005382">
    <property type="protein sequence ID" value="KAK2141109.1"/>
    <property type="molecule type" value="Genomic_DNA"/>
</dbReference>
<dbReference type="Proteomes" id="UP001209878">
    <property type="component" value="Unassembled WGS sequence"/>
</dbReference>
<proteinExistence type="predicted"/>
<dbReference type="AlphaFoldDB" id="A0AAD9IUU3"/>
<sequence>MQTEDVLFYHRSQIPERKVGNGEKQPCRLVKYYCRYEYGIIVFVSGNICTCVHHTTFYEIISITTIKHATESITLIIVLLLSMCLSNDFAHHNPSQLAILPGNTFSILI</sequence>
<evidence type="ECO:0000313" key="1">
    <source>
        <dbReference type="EMBL" id="KAK2141109.1"/>
    </source>
</evidence>
<protein>
    <submittedName>
        <fullName evidence="1">Uncharacterized protein</fullName>
    </submittedName>
</protein>
<gene>
    <name evidence="1" type="ORF">NP493_5391g00001</name>
</gene>
<comment type="caution">
    <text evidence="1">The sequence shown here is derived from an EMBL/GenBank/DDBJ whole genome shotgun (WGS) entry which is preliminary data.</text>
</comment>
<reference evidence="1" key="1">
    <citation type="journal article" date="2023" name="Mol. Biol. Evol.">
        <title>Third-Generation Sequencing Reveals the Adaptive Role of the Epigenome in Three Deep-Sea Polychaetes.</title>
        <authorList>
            <person name="Perez M."/>
            <person name="Aroh O."/>
            <person name="Sun Y."/>
            <person name="Lan Y."/>
            <person name="Juniper S.K."/>
            <person name="Young C.R."/>
            <person name="Angers B."/>
            <person name="Qian P.Y."/>
        </authorList>
    </citation>
    <scope>NUCLEOTIDE SEQUENCE</scope>
    <source>
        <strain evidence="1">R07B-5</strain>
    </source>
</reference>
<accession>A0AAD9IUU3</accession>
<keyword evidence="2" id="KW-1185">Reference proteome</keyword>
<organism evidence="1 2">
    <name type="scientific">Ridgeia piscesae</name>
    <name type="common">Tubeworm</name>
    <dbReference type="NCBI Taxonomy" id="27915"/>
    <lineage>
        <taxon>Eukaryota</taxon>
        <taxon>Metazoa</taxon>
        <taxon>Spiralia</taxon>
        <taxon>Lophotrochozoa</taxon>
        <taxon>Annelida</taxon>
        <taxon>Polychaeta</taxon>
        <taxon>Sedentaria</taxon>
        <taxon>Canalipalpata</taxon>
        <taxon>Sabellida</taxon>
        <taxon>Siboglinidae</taxon>
        <taxon>Ridgeia</taxon>
    </lineage>
</organism>
<evidence type="ECO:0000313" key="2">
    <source>
        <dbReference type="Proteomes" id="UP001209878"/>
    </source>
</evidence>
<name>A0AAD9IUU3_RIDPI</name>